<evidence type="ECO:0000256" key="4">
    <source>
        <dbReference type="ARBA" id="ARBA00023136"/>
    </source>
</evidence>
<reference evidence="6 7" key="1">
    <citation type="journal article" date="2018" name="PLoS Genet.">
        <title>Population sequencing reveals clonal diversity and ancestral inbreeding in the grapevine cultivar Chardonnay.</title>
        <authorList>
            <person name="Roach M.J."/>
            <person name="Johnson D.L."/>
            <person name="Bohlmann J."/>
            <person name="van Vuuren H.J."/>
            <person name="Jones S.J."/>
            <person name="Pretorius I.S."/>
            <person name="Schmidt S.A."/>
            <person name="Borneman A.R."/>
        </authorList>
    </citation>
    <scope>NUCLEOTIDE SEQUENCE [LARGE SCALE GENOMIC DNA]</scope>
    <source>
        <strain evidence="7">cv. Chardonnay</strain>
        <tissue evidence="6">Leaf</tissue>
    </source>
</reference>
<dbReference type="EMBL" id="QGNW01002714">
    <property type="protein sequence ID" value="RVW12270.1"/>
    <property type="molecule type" value="Genomic_DNA"/>
</dbReference>
<feature type="transmembrane region" description="Helical" evidence="5">
    <location>
        <begin position="205"/>
        <end position="229"/>
    </location>
</feature>
<dbReference type="PANTHER" id="PTHR21576">
    <property type="entry name" value="UNCHARACTERIZED NODULIN-LIKE PROTEIN"/>
    <property type="match status" value="1"/>
</dbReference>
<name>A0A438BN20_VITVI</name>
<evidence type="ECO:0000313" key="6">
    <source>
        <dbReference type="EMBL" id="RVW12270.1"/>
    </source>
</evidence>
<organism evidence="6 7">
    <name type="scientific">Vitis vinifera</name>
    <name type="common">Grape</name>
    <dbReference type="NCBI Taxonomy" id="29760"/>
    <lineage>
        <taxon>Eukaryota</taxon>
        <taxon>Viridiplantae</taxon>
        <taxon>Streptophyta</taxon>
        <taxon>Embryophyta</taxon>
        <taxon>Tracheophyta</taxon>
        <taxon>Spermatophyta</taxon>
        <taxon>Magnoliopsida</taxon>
        <taxon>eudicotyledons</taxon>
        <taxon>Gunneridae</taxon>
        <taxon>Pentapetalae</taxon>
        <taxon>rosids</taxon>
        <taxon>Vitales</taxon>
        <taxon>Vitaceae</taxon>
        <taxon>Viteae</taxon>
        <taxon>Vitis</taxon>
    </lineage>
</organism>
<keyword evidence="4 5" id="KW-0472">Membrane</keyword>
<accession>A0A438BN20</accession>
<feature type="transmembrane region" description="Helical" evidence="5">
    <location>
        <begin position="147"/>
        <end position="165"/>
    </location>
</feature>
<dbReference type="GO" id="GO:0016020">
    <property type="term" value="C:membrane"/>
    <property type="evidence" value="ECO:0007669"/>
    <property type="project" value="UniProtKB-SubCell"/>
</dbReference>
<evidence type="ECO:0000313" key="7">
    <source>
        <dbReference type="Proteomes" id="UP000288805"/>
    </source>
</evidence>
<feature type="transmembrane region" description="Helical" evidence="5">
    <location>
        <begin position="172"/>
        <end position="193"/>
    </location>
</feature>
<gene>
    <name evidence="6" type="ORF">CK203_108755</name>
</gene>
<keyword evidence="2 5" id="KW-0812">Transmembrane</keyword>
<evidence type="ECO:0000256" key="1">
    <source>
        <dbReference type="ARBA" id="ARBA00004141"/>
    </source>
</evidence>
<feature type="transmembrane region" description="Helical" evidence="5">
    <location>
        <begin position="250"/>
        <end position="275"/>
    </location>
</feature>
<dbReference type="Proteomes" id="UP000288805">
    <property type="component" value="Unassembled WGS sequence"/>
</dbReference>
<comment type="subcellular location">
    <subcellularLocation>
        <location evidence="1">Membrane</location>
        <topology evidence="1">Multi-pass membrane protein</topology>
    </subcellularLocation>
</comment>
<dbReference type="SUPFAM" id="SSF103473">
    <property type="entry name" value="MFS general substrate transporter"/>
    <property type="match status" value="1"/>
</dbReference>
<dbReference type="AlphaFoldDB" id="A0A438BN20"/>
<protein>
    <recommendedName>
        <fullName evidence="8">Protein nuclear fusion defective 4</fullName>
    </recommendedName>
</protein>
<dbReference type="InterPro" id="IPR036259">
    <property type="entry name" value="MFS_trans_sf"/>
</dbReference>
<comment type="caution">
    <text evidence="6">The sequence shown here is derived from an EMBL/GenBank/DDBJ whole genome shotgun (WGS) entry which is preliminary data.</text>
</comment>
<evidence type="ECO:0000256" key="3">
    <source>
        <dbReference type="ARBA" id="ARBA00022989"/>
    </source>
</evidence>
<evidence type="ECO:0000256" key="2">
    <source>
        <dbReference type="ARBA" id="ARBA00022692"/>
    </source>
</evidence>
<dbReference type="PANTHER" id="PTHR21576:SF84">
    <property type="entry name" value="FAMILY PROTEIN, PUTATIVE, EXPRESSED-RELATED"/>
    <property type="match status" value="1"/>
</dbReference>
<evidence type="ECO:0008006" key="8">
    <source>
        <dbReference type="Google" id="ProtNLM"/>
    </source>
</evidence>
<keyword evidence="3 5" id="KW-1133">Transmembrane helix</keyword>
<proteinExistence type="predicted"/>
<evidence type="ECO:0000256" key="5">
    <source>
        <dbReference type="SAM" id="Phobius"/>
    </source>
</evidence>
<sequence>MKLGYSSCLIIKFNLWKFKPIGPESRHRDFSVAPTIAARVHSCRKLTEASFLPIKRVPPTGERGRLHHTSSPFQHRLVDSVLSFNLRSGREFNSSRQLGTDRNFSGVPHSKPKHLHITPQHMELSRKSRCWFHIRNPSEQVQIPSPLMLTLILLLSCVGHLLIAFNIKNSLYVASVIIGFYFGAQWALLYAIISEIFGLNTTPHSSIFAGVASPIGSYLFNVRVAGHLYDKEAKRQMAALGIQRKLGEELNCNGVECFKLAFIIIMGSPFLVLWFRSC</sequence>